<dbReference type="InterPro" id="IPR004379">
    <property type="entry name" value="UDP-GALP_mutase"/>
</dbReference>
<gene>
    <name evidence="7" type="primary">glf</name>
    <name evidence="7" type="ORF">PQO05_13305</name>
</gene>
<dbReference type="SUPFAM" id="SSF51971">
    <property type="entry name" value="Nucleotide-binding domain"/>
    <property type="match status" value="1"/>
</dbReference>
<keyword evidence="5 7" id="KW-0413">Isomerase</keyword>
<name>A0ABY7TFA0_9SPHI</name>
<dbReference type="Pfam" id="PF13450">
    <property type="entry name" value="NAD_binding_8"/>
    <property type="match status" value="1"/>
</dbReference>
<dbReference type="NCBIfam" id="TIGR00031">
    <property type="entry name" value="UDP-GALP_mutase"/>
    <property type="match status" value="1"/>
</dbReference>
<dbReference type="EMBL" id="CP117167">
    <property type="protein sequence ID" value="WCT14914.1"/>
    <property type="molecule type" value="Genomic_DNA"/>
</dbReference>
<feature type="domain" description="UDP-galactopyranose mutase C-terminal" evidence="6">
    <location>
        <begin position="150"/>
        <end position="350"/>
    </location>
</feature>
<evidence type="ECO:0000256" key="1">
    <source>
        <dbReference type="ARBA" id="ARBA00001974"/>
    </source>
</evidence>
<evidence type="ECO:0000256" key="3">
    <source>
        <dbReference type="ARBA" id="ARBA00022630"/>
    </source>
</evidence>
<evidence type="ECO:0000313" key="7">
    <source>
        <dbReference type="EMBL" id="WCT14914.1"/>
    </source>
</evidence>
<dbReference type="Proteomes" id="UP001216139">
    <property type="component" value="Chromosome"/>
</dbReference>
<comment type="similarity">
    <text evidence="2">Belongs to the UDP-galactopyranose/dTDP-fucopyranose mutase family.</text>
</comment>
<dbReference type="InterPro" id="IPR015899">
    <property type="entry name" value="UDP-GalPyranose_mutase_C"/>
</dbReference>
<evidence type="ECO:0000259" key="6">
    <source>
        <dbReference type="Pfam" id="PF03275"/>
    </source>
</evidence>
<dbReference type="EC" id="5.4.99.9" evidence="7"/>
<dbReference type="GO" id="GO:0008767">
    <property type="term" value="F:UDP-galactopyranose mutase activity"/>
    <property type="evidence" value="ECO:0007669"/>
    <property type="project" value="UniProtKB-EC"/>
</dbReference>
<keyword evidence="4" id="KW-0274">FAD</keyword>
<dbReference type="PANTHER" id="PTHR21197:SF0">
    <property type="entry name" value="UDP-GALACTOPYRANOSE MUTASE"/>
    <property type="match status" value="1"/>
</dbReference>
<protein>
    <submittedName>
        <fullName evidence="7">UDP-galactopyranose mutase</fullName>
        <ecNumber evidence="7">5.4.99.9</ecNumber>
    </submittedName>
</protein>
<dbReference type="PANTHER" id="PTHR21197">
    <property type="entry name" value="UDP-GALACTOPYRANOSE MUTASE"/>
    <property type="match status" value="1"/>
</dbReference>
<organism evidence="7 8">
    <name type="scientific">Mucilaginibacter jinjuensis</name>
    <dbReference type="NCBI Taxonomy" id="1176721"/>
    <lineage>
        <taxon>Bacteria</taxon>
        <taxon>Pseudomonadati</taxon>
        <taxon>Bacteroidota</taxon>
        <taxon>Sphingobacteriia</taxon>
        <taxon>Sphingobacteriales</taxon>
        <taxon>Sphingobacteriaceae</taxon>
        <taxon>Mucilaginibacter</taxon>
    </lineage>
</organism>
<evidence type="ECO:0000256" key="5">
    <source>
        <dbReference type="ARBA" id="ARBA00023235"/>
    </source>
</evidence>
<evidence type="ECO:0000313" key="8">
    <source>
        <dbReference type="Proteomes" id="UP001216139"/>
    </source>
</evidence>
<evidence type="ECO:0000256" key="2">
    <source>
        <dbReference type="ARBA" id="ARBA00009321"/>
    </source>
</evidence>
<dbReference type="Gene3D" id="3.40.50.720">
    <property type="entry name" value="NAD(P)-binding Rossmann-like Domain"/>
    <property type="match status" value="3"/>
</dbReference>
<dbReference type="RefSeq" id="WP_273633407.1">
    <property type="nucleotide sequence ID" value="NZ_CP117167.1"/>
</dbReference>
<accession>A0ABY7TFA0</accession>
<keyword evidence="8" id="KW-1185">Reference proteome</keyword>
<keyword evidence="3" id="KW-0285">Flavoprotein</keyword>
<proteinExistence type="inferred from homology"/>
<comment type="cofactor">
    <cofactor evidence="1">
        <name>FAD</name>
        <dbReference type="ChEBI" id="CHEBI:57692"/>
    </cofactor>
</comment>
<sequence>MSSKQYDYLIIGAGLFGSVFAHEASKRGKTCLIIDKRAHSGGNIHCENVEGINVHKYGAHIFHTNDKSIWDYVNSFVEFNRYTNSPVAVYKDELYNLPFNMNTFYQLWNVRTPEEAKAKIQSQIDEENISEPANLEEQALNLVGRDIYEKLIKGYTEKQWGRSATELPAFIIKRLPVRFTYDNNYFNDKYQGIPIGGYNKLTEGLVAGIEIKLNVDFFKDREYWEGIADNVVFTGNIDQYYGYQFGYLEYRSLNFEHQTLDTENYQGNAVVNYNEREVPYTRIIEHKHFEFGAQPKTVITKEFPQEWTLDKEPYYPINDTRNTEVFKKYKALADQEDKVIFGGRLAEYKYYDMHQIIGSALKTVKDVFND</sequence>
<evidence type="ECO:0000256" key="4">
    <source>
        <dbReference type="ARBA" id="ARBA00022827"/>
    </source>
</evidence>
<dbReference type="SUPFAM" id="SSF54373">
    <property type="entry name" value="FAD-linked reductases, C-terminal domain"/>
    <property type="match status" value="1"/>
</dbReference>
<reference evidence="7 8" key="1">
    <citation type="submission" date="2023-02" db="EMBL/GenBank/DDBJ databases">
        <title>Genome sequence of Mucilaginibacter jinjuensis strain KACC 16571.</title>
        <authorList>
            <person name="Kim S."/>
            <person name="Heo J."/>
            <person name="Kwon S.-W."/>
        </authorList>
    </citation>
    <scope>NUCLEOTIDE SEQUENCE [LARGE SCALE GENOMIC DNA]</scope>
    <source>
        <strain evidence="7 8">KACC 16571</strain>
    </source>
</reference>
<dbReference type="Pfam" id="PF03275">
    <property type="entry name" value="GLF"/>
    <property type="match status" value="1"/>
</dbReference>